<name>A0A2M7S569_9BACT</name>
<evidence type="ECO:0008006" key="3">
    <source>
        <dbReference type="Google" id="ProtNLM"/>
    </source>
</evidence>
<dbReference type="Proteomes" id="UP000229307">
    <property type="component" value="Unassembled WGS sequence"/>
</dbReference>
<evidence type="ECO:0000313" key="2">
    <source>
        <dbReference type="Proteomes" id="UP000229307"/>
    </source>
</evidence>
<dbReference type="EMBL" id="PFMR01000332">
    <property type="protein sequence ID" value="PIZ14569.1"/>
    <property type="molecule type" value="Genomic_DNA"/>
</dbReference>
<dbReference type="CDD" id="cd00229">
    <property type="entry name" value="SGNH_hydrolase"/>
    <property type="match status" value="1"/>
</dbReference>
<dbReference type="AlphaFoldDB" id="A0A2M7S569"/>
<evidence type="ECO:0000313" key="1">
    <source>
        <dbReference type="EMBL" id="PIZ14569.1"/>
    </source>
</evidence>
<protein>
    <recommendedName>
        <fullName evidence="3">SGNH hydrolase-type esterase domain-containing protein</fullName>
    </recommendedName>
</protein>
<accession>A0A2M7S569</accession>
<gene>
    <name evidence="1" type="ORF">COY52_12010</name>
</gene>
<organism evidence="1 2">
    <name type="scientific">Candidatus Desantisbacteria bacterium CG_4_10_14_0_8_um_filter_48_22</name>
    <dbReference type="NCBI Taxonomy" id="1974543"/>
    <lineage>
        <taxon>Bacteria</taxon>
        <taxon>Candidatus Desantisiibacteriota</taxon>
    </lineage>
</organism>
<proteinExistence type="predicted"/>
<comment type="caution">
    <text evidence="1">The sequence shown here is derived from an EMBL/GenBank/DDBJ whole genome shotgun (WGS) entry which is preliminary data.</text>
</comment>
<sequence>MLKKILLLGDSIRMSFQPLVAEKLKGVADVTGPGDNCRFVKYTLWNIGGWVAELGKPDIIHWNNGIWDTYHLNPETGVFTPLEEYAAYLKRALKELRRTEAKIIWAATTPVNDNSGVCNNAEVDRYNAEAARLMKAEGIEINDLNRLLRGNINEHIAEDGVHLTQKGMEACAEACSNILKKQLKAQSYPPRWPSGRGLAR</sequence>
<dbReference type="Gene3D" id="3.40.50.1110">
    <property type="entry name" value="SGNH hydrolase"/>
    <property type="match status" value="1"/>
</dbReference>
<dbReference type="InterPro" id="IPR036514">
    <property type="entry name" value="SGNH_hydro_sf"/>
</dbReference>
<reference evidence="2" key="1">
    <citation type="submission" date="2017-09" db="EMBL/GenBank/DDBJ databases">
        <title>Depth-based differentiation of microbial function through sediment-hosted aquifers and enrichment of novel symbionts in the deep terrestrial subsurface.</title>
        <authorList>
            <person name="Probst A.J."/>
            <person name="Ladd B."/>
            <person name="Jarett J.K."/>
            <person name="Geller-Mcgrath D.E."/>
            <person name="Sieber C.M.K."/>
            <person name="Emerson J.B."/>
            <person name="Anantharaman K."/>
            <person name="Thomas B.C."/>
            <person name="Malmstrom R."/>
            <person name="Stieglmeier M."/>
            <person name="Klingl A."/>
            <person name="Woyke T."/>
            <person name="Ryan C.M."/>
            <person name="Banfield J.F."/>
        </authorList>
    </citation>
    <scope>NUCLEOTIDE SEQUENCE [LARGE SCALE GENOMIC DNA]</scope>
</reference>
<dbReference type="SUPFAM" id="SSF52266">
    <property type="entry name" value="SGNH hydrolase"/>
    <property type="match status" value="1"/>
</dbReference>